<dbReference type="Gene3D" id="3.90.550.10">
    <property type="entry name" value="Spore Coat Polysaccharide Biosynthesis Protein SpsA, Chain A"/>
    <property type="match status" value="1"/>
</dbReference>
<evidence type="ECO:0000256" key="9">
    <source>
        <dbReference type="ARBA" id="ARBA00053004"/>
    </source>
</evidence>
<protein>
    <recommendedName>
        <fullName evidence="11">Beta-monoglucosyldiacylglycerol synthase</fullName>
        <ecNumber evidence="10">2.4.1.336</ecNumber>
    </recommendedName>
    <alternativeName>
        <fullName evidence="12">UDP-glucose:1,2-diacylglycerol 3-beta-D-glucosyltransferase</fullName>
    </alternativeName>
</protein>
<evidence type="ECO:0000256" key="2">
    <source>
        <dbReference type="ARBA" id="ARBA00022676"/>
    </source>
</evidence>
<dbReference type="GO" id="GO:0004553">
    <property type="term" value="F:hydrolase activity, hydrolyzing O-glycosyl compounds"/>
    <property type="evidence" value="ECO:0007669"/>
    <property type="project" value="InterPro"/>
</dbReference>
<evidence type="ECO:0000256" key="6">
    <source>
        <dbReference type="ARBA" id="ARBA00022842"/>
    </source>
</evidence>
<feature type="transmembrane region" description="Helical" evidence="13">
    <location>
        <begin position="7"/>
        <end position="26"/>
    </location>
</feature>
<dbReference type="Proteomes" id="UP000273143">
    <property type="component" value="Chromosome"/>
</dbReference>
<dbReference type="PROSITE" id="PS00587">
    <property type="entry name" value="GLYCOSYL_HYDROL_F17"/>
    <property type="match status" value="1"/>
</dbReference>
<evidence type="ECO:0000256" key="1">
    <source>
        <dbReference type="ARBA" id="ARBA00004141"/>
    </source>
</evidence>
<dbReference type="InterPro" id="IPR017853">
    <property type="entry name" value="GH"/>
</dbReference>
<evidence type="ECO:0000256" key="8">
    <source>
        <dbReference type="ARBA" id="ARBA00023136"/>
    </source>
</evidence>
<feature type="transmembrane region" description="Helical" evidence="13">
    <location>
        <begin position="717"/>
        <end position="739"/>
    </location>
</feature>
<evidence type="ECO:0000256" key="10">
    <source>
        <dbReference type="ARBA" id="ARBA00066964"/>
    </source>
</evidence>
<dbReference type="KEGG" id="emo:DM558_00150"/>
<dbReference type="SUPFAM" id="SSF51445">
    <property type="entry name" value="(Trans)glycosidases"/>
    <property type="match status" value="1"/>
</dbReference>
<comment type="subcellular location">
    <subcellularLocation>
        <location evidence="1">Membrane</location>
        <topology evidence="1">Multi-pass membrane protein</topology>
    </subcellularLocation>
</comment>
<keyword evidence="2" id="KW-0328">Glycosyltransferase</keyword>
<dbReference type="InterPro" id="IPR000490">
    <property type="entry name" value="Glyco_hydro_17"/>
</dbReference>
<dbReference type="GO" id="GO:0005886">
    <property type="term" value="C:plasma membrane"/>
    <property type="evidence" value="ECO:0007669"/>
    <property type="project" value="TreeGrafter"/>
</dbReference>
<feature type="transmembrane region" description="Helical" evidence="13">
    <location>
        <begin position="342"/>
        <end position="360"/>
    </location>
</feature>
<dbReference type="SUPFAM" id="SSF53448">
    <property type="entry name" value="Nucleotide-diphospho-sugar transferases"/>
    <property type="match status" value="1"/>
</dbReference>
<dbReference type="PANTHER" id="PTHR43867">
    <property type="entry name" value="CELLULOSE SYNTHASE CATALYTIC SUBUNIT A [UDP-FORMING]"/>
    <property type="match status" value="1"/>
</dbReference>
<feature type="transmembrane region" description="Helical" evidence="13">
    <location>
        <begin position="366"/>
        <end position="391"/>
    </location>
</feature>
<evidence type="ECO:0000313" key="15">
    <source>
        <dbReference type="Proteomes" id="UP000273143"/>
    </source>
</evidence>
<dbReference type="FunFam" id="3.90.550.10:FF:000164">
    <property type="entry name" value="Beta-(1-3)-glucosyl transferase"/>
    <property type="match status" value="1"/>
</dbReference>
<keyword evidence="6" id="KW-0460">Magnesium</keyword>
<dbReference type="RefSeq" id="WP_127161502.1">
    <property type="nucleotide sequence ID" value="NZ_CP029822.1"/>
</dbReference>
<dbReference type="PANTHER" id="PTHR43867:SF4">
    <property type="entry name" value="BETA-(1-3)-GLUCOSYL TRANSFERASE"/>
    <property type="match status" value="1"/>
</dbReference>
<evidence type="ECO:0000313" key="14">
    <source>
        <dbReference type="EMBL" id="AZS49283.1"/>
    </source>
</evidence>
<accession>A0A3Q9JMA8</accession>
<dbReference type="InterPro" id="IPR050321">
    <property type="entry name" value="Glycosyltr_2/OpgH_subfam"/>
</dbReference>
<dbReference type="GO" id="GO:0005975">
    <property type="term" value="P:carbohydrate metabolic process"/>
    <property type="evidence" value="ECO:0007669"/>
    <property type="project" value="InterPro"/>
</dbReference>
<feature type="transmembrane region" description="Helical" evidence="13">
    <location>
        <begin position="311"/>
        <end position="330"/>
    </location>
</feature>
<reference evidence="15" key="1">
    <citation type="submission" date="2018-06" db="EMBL/GenBank/DDBJ databases">
        <title>Complete genome of Pseudomonas insecticola strain QZS01.</title>
        <authorList>
            <person name="Wang J."/>
            <person name="Su Q."/>
        </authorList>
    </citation>
    <scope>NUCLEOTIDE SEQUENCE [LARGE SCALE GENOMIC DNA]</scope>
    <source>
        <strain evidence="15">QZS01</strain>
    </source>
</reference>
<dbReference type="InterPro" id="IPR029044">
    <property type="entry name" value="Nucleotide-diphossugar_trans"/>
</dbReference>
<evidence type="ECO:0000256" key="7">
    <source>
        <dbReference type="ARBA" id="ARBA00022989"/>
    </source>
</evidence>
<evidence type="ECO:0000256" key="11">
    <source>
        <dbReference type="ARBA" id="ARBA00068721"/>
    </source>
</evidence>
<dbReference type="Pfam" id="PF13641">
    <property type="entry name" value="Glyco_tranf_2_3"/>
    <property type="match status" value="1"/>
</dbReference>
<name>A0A3Q9JMA8_9GAMM</name>
<dbReference type="Gene3D" id="3.20.20.80">
    <property type="entry name" value="Glycosidases"/>
    <property type="match status" value="1"/>
</dbReference>
<keyword evidence="4 13" id="KW-0812">Transmembrane</keyword>
<organism evidence="14 15">
    <name type="scientific">Entomomonas moraniae</name>
    <dbReference type="NCBI Taxonomy" id="2213226"/>
    <lineage>
        <taxon>Bacteria</taxon>
        <taxon>Pseudomonadati</taxon>
        <taxon>Pseudomonadota</taxon>
        <taxon>Gammaproteobacteria</taxon>
        <taxon>Pseudomonadales</taxon>
        <taxon>Pseudomonadaceae</taxon>
        <taxon>Entomomonas</taxon>
    </lineage>
</organism>
<evidence type="ECO:0000256" key="4">
    <source>
        <dbReference type="ARBA" id="ARBA00022692"/>
    </source>
</evidence>
<evidence type="ECO:0000256" key="12">
    <source>
        <dbReference type="ARBA" id="ARBA00078564"/>
    </source>
</evidence>
<sequence length="858" mass="97816">MKHKSTANIIIVLLITAFFTGIWAWYDRPIQAPNWPSYISGYSFSPFHNGEDPAKNTFPTEKEIRQDLNIVTKETDNIRVYSVKGSLATIPAIAKEYGLNVTLGAWISNDLEENQKELDKAIQIAKENKNVVRLTIGNEALFREEVSLEQMISYLDYARSQLDIPVTTSEQWHIWDKYPELANHTDLVAAHILPYWEEVPANQAIDFVFDKITLLEKDFPNKPLLLSEVGWPSNGRMIGEAEASYSEQAIYLRTLVNQLNDLSYNYFVVEAFDQPWKIAQEGAVGAYWGVYGLDRQPKFNFTGPIVAIPEWKTLAVISAVLAFLAFALLMIDGSSLKKRGRVFLTLIAFTCASAIVWIGYDYTQQYSTWFNLIVGILLTFGVIGVAIVILVEAHELAETVWTSNRRRPFPPVMEDEAYRPKVCVQVPCYNEPPEMMKKTLNALANLDYPHYEVMVIDNNTKDPNVWEPIEAYCKELGEKFRFFHVAPLAGFKAGALNYALERVSPEVEIVAVIDADYCVEPNWLKYMTPHFKSQQIAIVQSPQDYYDGDENFFKKLCYAEYKGFFHIGMITRNERDAIIEHGTMTMVRRTVLDELKWAEWCITEDAELGLRVFEKGLSAAYCEQSFGKGVMPDTFIDFKKQRFRWAYGAMQIIKHHFKLLVLGESKDTRQLTRGQRYHFIAGWLPWIADGMNIFFIIGSLLWSTAMIINPQQFDPPLTIFALPPLALFLFKVGKIIFLYKKAVTINYKEGLYAAIAGLSLSHTIAKAVIYGTVTKHIPFFRTPKMRSTHGLLVALAEAREELFIMLLLWAMVVGLIITQSSFGYDLILWIAMLTIQSLPYLAAMFMALVSSLKAPESE</sequence>
<evidence type="ECO:0000256" key="5">
    <source>
        <dbReference type="ARBA" id="ARBA00022801"/>
    </source>
</evidence>
<evidence type="ECO:0000256" key="13">
    <source>
        <dbReference type="SAM" id="Phobius"/>
    </source>
</evidence>
<evidence type="ECO:0000256" key="3">
    <source>
        <dbReference type="ARBA" id="ARBA00022679"/>
    </source>
</evidence>
<feature type="transmembrane region" description="Helical" evidence="13">
    <location>
        <begin position="679"/>
        <end position="705"/>
    </location>
</feature>
<keyword evidence="5" id="KW-0378">Hydrolase</keyword>
<feature type="transmembrane region" description="Helical" evidence="13">
    <location>
        <begin position="751"/>
        <end position="773"/>
    </location>
</feature>
<dbReference type="EMBL" id="CP029822">
    <property type="protein sequence ID" value="AZS49283.1"/>
    <property type="molecule type" value="Genomic_DNA"/>
</dbReference>
<gene>
    <name evidence="14" type="ORF">DM558_00150</name>
</gene>
<keyword evidence="3 14" id="KW-0808">Transferase</keyword>
<dbReference type="GO" id="GO:0016758">
    <property type="term" value="F:hexosyltransferase activity"/>
    <property type="evidence" value="ECO:0007669"/>
    <property type="project" value="TreeGrafter"/>
</dbReference>
<keyword evidence="15" id="KW-1185">Reference proteome</keyword>
<feature type="transmembrane region" description="Helical" evidence="13">
    <location>
        <begin position="802"/>
        <end position="819"/>
    </location>
</feature>
<dbReference type="AlphaFoldDB" id="A0A3Q9JMA8"/>
<keyword evidence="7 13" id="KW-1133">Transmembrane helix</keyword>
<feature type="transmembrane region" description="Helical" evidence="13">
    <location>
        <begin position="826"/>
        <end position="849"/>
    </location>
</feature>
<comment type="catalytic activity">
    <reaction evidence="9">
        <text>a 1,2-diacyl-sn-glycerol + UDP-alpha-D-glucose = a 1,2-diacyl-3-O-(beta-D-glucopyranosyl)-sn-glycerol + UDP + H(+)</text>
        <dbReference type="Rhea" id="RHEA:17285"/>
        <dbReference type="ChEBI" id="CHEBI:15378"/>
        <dbReference type="ChEBI" id="CHEBI:17815"/>
        <dbReference type="ChEBI" id="CHEBI:58223"/>
        <dbReference type="ChEBI" id="CHEBI:58885"/>
        <dbReference type="ChEBI" id="CHEBI:75799"/>
        <dbReference type="EC" id="2.4.1.336"/>
    </reaction>
</comment>
<proteinExistence type="predicted"/>
<keyword evidence="8 13" id="KW-0472">Membrane</keyword>
<dbReference type="EC" id="2.4.1.336" evidence="10"/>